<dbReference type="EMBL" id="PEYW01000024">
    <property type="protein sequence ID" value="PIS20862.1"/>
    <property type="molecule type" value="Genomic_DNA"/>
</dbReference>
<sequence length="131" mass="14386">MLYSQKVLDHFHNPHNHGEISSPSASAQVGNPVCGDIIKFDLEIGQRPKDDGSNESYIKDVKFQTMGCAAAISVSSVMTDMVIGQSLEQASQVSFEDIVKELDGLPPIKIHCAQLARECLLKAIEHYEESQ</sequence>
<dbReference type="InterPro" id="IPR002871">
    <property type="entry name" value="NIF_FeS_clus_asmbl_NifU_N"/>
</dbReference>
<dbReference type="Proteomes" id="UP000231414">
    <property type="component" value="Unassembled WGS sequence"/>
</dbReference>
<dbReference type="AlphaFoldDB" id="A0A2H0X7H5"/>
<reference evidence="3" key="1">
    <citation type="submission" date="2017-09" db="EMBL/GenBank/DDBJ databases">
        <title>Depth-based differentiation of microbial function through sediment-hosted aquifers and enrichment of novel symbionts in the deep terrestrial subsurface.</title>
        <authorList>
            <person name="Probst A.J."/>
            <person name="Ladd B."/>
            <person name="Jarett J.K."/>
            <person name="Geller-Mcgrath D.E."/>
            <person name="Sieber C.M.K."/>
            <person name="Emerson J.B."/>
            <person name="Anantharaman K."/>
            <person name="Thomas B.C."/>
            <person name="Malmstrom R."/>
            <person name="Stieglmeier M."/>
            <person name="Klingl A."/>
            <person name="Woyke T."/>
            <person name="Ryan C.M."/>
            <person name="Banfield J.F."/>
        </authorList>
    </citation>
    <scope>NUCLEOTIDE SEQUENCE [LARGE SCALE GENOMIC DNA]</scope>
</reference>
<accession>A0A2H0X7H5</accession>
<dbReference type="Pfam" id="PF01592">
    <property type="entry name" value="NifU_N"/>
    <property type="match status" value="1"/>
</dbReference>
<dbReference type="Gene3D" id="3.90.1010.10">
    <property type="match status" value="1"/>
</dbReference>
<dbReference type="PANTHER" id="PTHR10093">
    <property type="entry name" value="IRON-SULFUR CLUSTER ASSEMBLY ENZYME NIFU HOMOLOG"/>
    <property type="match status" value="1"/>
</dbReference>
<name>A0A2H0X7H5_UNCKA</name>
<dbReference type="CDD" id="cd06664">
    <property type="entry name" value="IscU_like"/>
    <property type="match status" value="1"/>
</dbReference>
<comment type="caution">
    <text evidence="2">The sequence shown here is derived from an EMBL/GenBank/DDBJ whole genome shotgun (WGS) entry which is preliminary data.</text>
</comment>
<proteinExistence type="predicted"/>
<evidence type="ECO:0000259" key="1">
    <source>
        <dbReference type="Pfam" id="PF01592"/>
    </source>
</evidence>
<gene>
    <name evidence="2" type="ORF">COT52_01620</name>
</gene>
<dbReference type="SUPFAM" id="SSF82649">
    <property type="entry name" value="SufE/NifU"/>
    <property type="match status" value="1"/>
</dbReference>
<protein>
    <submittedName>
        <fullName evidence="2">Iron-sulfur cluster assembly scaffold protein</fullName>
    </submittedName>
</protein>
<dbReference type="GO" id="GO:0016226">
    <property type="term" value="P:iron-sulfur cluster assembly"/>
    <property type="evidence" value="ECO:0007669"/>
    <property type="project" value="InterPro"/>
</dbReference>
<evidence type="ECO:0000313" key="3">
    <source>
        <dbReference type="Proteomes" id="UP000231414"/>
    </source>
</evidence>
<dbReference type="GO" id="GO:0005506">
    <property type="term" value="F:iron ion binding"/>
    <property type="evidence" value="ECO:0007669"/>
    <property type="project" value="InterPro"/>
</dbReference>
<dbReference type="GO" id="GO:0051536">
    <property type="term" value="F:iron-sulfur cluster binding"/>
    <property type="evidence" value="ECO:0007669"/>
    <property type="project" value="InterPro"/>
</dbReference>
<feature type="domain" description="NIF system FeS cluster assembly NifU N-terminal" evidence="1">
    <location>
        <begin position="3"/>
        <end position="130"/>
    </location>
</feature>
<evidence type="ECO:0000313" key="2">
    <source>
        <dbReference type="EMBL" id="PIS20862.1"/>
    </source>
</evidence>
<organism evidence="2 3">
    <name type="scientific">candidate division WWE3 bacterium CG08_land_8_20_14_0_20_43_13</name>
    <dbReference type="NCBI Taxonomy" id="1975087"/>
    <lineage>
        <taxon>Bacteria</taxon>
        <taxon>Katanobacteria</taxon>
    </lineage>
</organism>